<evidence type="ECO:0000313" key="8">
    <source>
        <dbReference type="Proteomes" id="UP000007879"/>
    </source>
</evidence>
<comment type="subcellular location">
    <subcellularLocation>
        <location evidence="1">Cytoplasm</location>
    </subcellularLocation>
</comment>
<dbReference type="InterPro" id="IPR051185">
    <property type="entry name" value="ASPM"/>
</dbReference>
<dbReference type="Gene3D" id="1.10.418.10">
    <property type="entry name" value="Calponin-like domain"/>
    <property type="match status" value="2"/>
</dbReference>
<name>A0AAN0J0C8_AMPQE</name>
<dbReference type="KEGG" id="aqu:105312265"/>
<dbReference type="GO" id="GO:0000278">
    <property type="term" value="P:mitotic cell cycle"/>
    <property type="evidence" value="ECO:0007669"/>
    <property type="project" value="TreeGrafter"/>
</dbReference>
<keyword evidence="4" id="KW-0112">Calmodulin-binding</keyword>
<dbReference type="Pfam" id="PF00307">
    <property type="entry name" value="CH"/>
    <property type="match status" value="2"/>
</dbReference>
<dbReference type="CDD" id="cd23767">
    <property type="entry name" value="IQCD"/>
    <property type="match status" value="1"/>
</dbReference>
<sequence>MEPSSSLTRKHREKVISLTQNKENKPPPSIKVKAGAAPRAGLKTKEKYKPPVPGVAQKTLILTNSKKKKKEQPVLQVKPLHCIRETHLYDEHWIRKEERSFMKWSNFVLAPTDQCGNVLPTQGKSAPLKSMLTFDDTSPVSLASSTAPTILSQQRQASRRRQACSRLYESEPCTHVLSRLEIEIEAGRLSIRPEYSPHSDVGKRESLLQLFLNYNPVWLQLGLEVIFSEQIIVNEESSLPQTLSLYIQSRILRNSQIVDRYYHSSVPGRYGKGLNEAICQYVLKKFLSLVLLLDKAKLTRLIDYDPCLFSKDSSVKSSRELLLTFCRDFLSSEGDLIRHLQYLNYSVSVVQHPIDEFDFSITNIATDLQDGLRLVRLSEILTSQWGLSSQVRIPASTKAQKLHNVELALKCLSGHMTIPVGTTSLNIVEGHREKTLGLLWSIIFHFKIKIKLNFKDLKEEIAYLSTRKPHPIAAEYYNPRHSSIEPSLFFTAPELNVLLEWCRAVGKLYGVPINNFNSSFSDGRMFCYLIHHYQPGLLPLDRITNETSTSQRLMAEPPPPSVPEPVEEDFTNGWTASFSPTTGRDKDKERLLANEKSNFKLLSQTLPLLGGVPMLVHSKDMSDTLPDEKVVISFVSYLCHRLMILRKETRSAVVLQRAWRKIKQRKRERCLMSLRNNAATFIQATFRRFIAKRKYSQLLSATHCLQVLWRAKRDGRRQRRIFLAKRRAAVILQRAYRHHRAIKEDRAAKLIQTCYRGYICRSAYLKMRTAAIILQSSIKSYLSRKHYVALKQSALKLQAYWRATLQSRREREQYQQLRAVTIATQARYRGKKIRERFVSQRNAAIIIQAIYRGYLSRKHYFKLTLSVSVIQAYWRATLKARKGRQSYLRSKQAAIVIQSHFRRWQVQQQLSIQHKAATLIQSHVRGYISRSHYHCLKHSTSTLQSYWRATLLARKERECFLQLKQAVIIIQSYFRRWQLAIAKWAATLIQSIVRGYLSRHYYLTVKAKVSLIQSHWRATLLARHERQSYLQLKQSTIIIQSYVRRWQVQQQLAIQHKAATLIQSRVKGYISRQHYQNFRLHVVLLQTYWRATLLAMKEREKYLHFKQAATMLQSHFRRWQVQQQLSIQHEAARLIQSQYRGHTARHNYQATRAKIILLQSHWRATLLARKEREDYINKRRAAITLQSHFRRWKVQKQLAIQHKAATLIQSHIKCHIASQNFATLKLKVIRLQVYWRATLLARKERESYLDKRRAAILIQSHFRRWQVQQQLSLQHQAATLIQSLYRGYSRRQHYLAMRNSALLIQSYWRATVACRREREAYLQLKHATITLQSHFRRWQVQQQLSIQHEAARLIQSQYRGYTARHNYQATRAKIILLQSHWRATLLARKERDDYINKRRAVIKLQSHFRRWQVQKQLFLQHQAATLIQSHVKCYFAMQKYLLLKSKVILLQLYWRATLLARNKREEYLKNRRAAITIQSHFKRWQVQKQLAIRHEAATLIQSHVKRYIASQNFATLKLKIICLQAYWRATLLARKERESYLDKRRAAILIQSHFRRWQVQQQLSIQHEAARLIQSQYRGYTARHNYQAIRAKIILLQSHWRATLLARKEREDYINKRRAVITLQSHFRRWQVQKQLFLQHQAATLIQSHVKCYFAAQKYLLLKSKVILLQLYWRATLLARNKREEYLKNRRAAITIQSHFRRWKVQKQLAIQHEAATLIQSHVRGHLASQKYVTLKLKIIHLQAYWRATLLARKEREIYLDKRRAAITLQSHFKRWQVQKQLAIQHEAATLIQSHVKRYIASQNFANLKLKIICLQAYWRATLLARKERESYLDKKSAAIFIQSHFRRWRVQQQLSIQHEAARLIQSQYRGYTTRHNYQAIRAKIFLLQSHWRATLLARKEREDYINKRRAAITLQSHFRRWKVQQQLAIQDEAATLIQSHVRGYIAAQKYSYLKLKVIHLQAYWRATLLARKERESYLDKRSAAITLQSHFRRWQVQQQLAIQHEAATLIQSHVRGYIAAQKYSYLKLKVIHLQAYWRATLLARKERESYLDKRSAAITLQSHFRRWQVQQQLAIQHKAATFIQSQYRCYHTRQTYLYMVAQISILQTYWRATVQAIKERESYLQLKQAAIVIQSHFRRWQVQQQLSLQHQAATLIQSQYRGYSRRQHYLAMRNSALLIQSYWRATVACRREREAYLQLKHAAVTLQSHFRRWKVQQQLSIQHEAARLIQSQYRGYTTRHNYQAIRAKIIQLQSHWRATLLARKEREDYINKRRAAITLQSHFRRWKVQQQLAIQHEAATLIQSHVRGHLASQKYVTLKLKIIHLQAYWRATLLARKERESYLNKRSAAITLQ</sequence>
<evidence type="ECO:0000259" key="6">
    <source>
        <dbReference type="PROSITE" id="PS50021"/>
    </source>
</evidence>
<dbReference type="GeneID" id="105312265"/>
<dbReference type="Gene3D" id="1.20.5.190">
    <property type="match status" value="28"/>
</dbReference>
<reference evidence="7" key="2">
    <citation type="submission" date="2024-06" db="UniProtKB">
        <authorList>
            <consortium name="EnsemblMetazoa"/>
        </authorList>
    </citation>
    <scope>IDENTIFICATION</scope>
</reference>
<dbReference type="Proteomes" id="UP000007879">
    <property type="component" value="Unassembled WGS sequence"/>
</dbReference>
<organism evidence="7 8">
    <name type="scientific">Amphimedon queenslandica</name>
    <name type="common">Sponge</name>
    <dbReference type="NCBI Taxonomy" id="400682"/>
    <lineage>
        <taxon>Eukaryota</taxon>
        <taxon>Metazoa</taxon>
        <taxon>Porifera</taxon>
        <taxon>Demospongiae</taxon>
        <taxon>Heteroscleromorpha</taxon>
        <taxon>Haplosclerida</taxon>
        <taxon>Niphatidae</taxon>
        <taxon>Amphimedon</taxon>
    </lineage>
</organism>
<evidence type="ECO:0000256" key="5">
    <source>
        <dbReference type="SAM" id="MobiDB-lite"/>
    </source>
</evidence>
<feature type="domain" description="Calponin-homology (CH)" evidence="6">
    <location>
        <begin position="492"/>
        <end position="643"/>
    </location>
</feature>
<evidence type="ECO:0000256" key="2">
    <source>
        <dbReference type="ARBA" id="ARBA00022490"/>
    </source>
</evidence>
<reference evidence="8" key="1">
    <citation type="journal article" date="2010" name="Nature">
        <title>The Amphimedon queenslandica genome and the evolution of animal complexity.</title>
        <authorList>
            <person name="Srivastava M."/>
            <person name="Simakov O."/>
            <person name="Chapman J."/>
            <person name="Fahey B."/>
            <person name="Gauthier M.E."/>
            <person name="Mitros T."/>
            <person name="Richards G.S."/>
            <person name="Conaco C."/>
            <person name="Dacre M."/>
            <person name="Hellsten U."/>
            <person name="Larroux C."/>
            <person name="Putnam N.H."/>
            <person name="Stanke M."/>
            <person name="Adamska M."/>
            <person name="Darling A."/>
            <person name="Degnan S.M."/>
            <person name="Oakley T.H."/>
            <person name="Plachetzki D.C."/>
            <person name="Zhai Y."/>
            <person name="Adamski M."/>
            <person name="Calcino A."/>
            <person name="Cummins S.F."/>
            <person name="Goodstein D.M."/>
            <person name="Harris C."/>
            <person name="Jackson D.J."/>
            <person name="Leys S.P."/>
            <person name="Shu S."/>
            <person name="Woodcroft B.J."/>
            <person name="Vervoort M."/>
            <person name="Kosik K.S."/>
            <person name="Manning G."/>
            <person name="Degnan B.M."/>
            <person name="Rokhsar D.S."/>
        </authorList>
    </citation>
    <scope>NUCLEOTIDE SEQUENCE [LARGE SCALE GENOMIC DNA]</scope>
</reference>
<keyword evidence="8" id="KW-1185">Reference proteome</keyword>
<dbReference type="SUPFAM" id="SSF47576">
    <property type="entry name" value="Calponin-homology domain, CH-domain"/>
    <property type="match status" value="1"/>
</dbReference>
<dbReference type="RefSeq" id="XP_019850470.1">
    <property type="nucleotide sequence ID" value="XM_019994911.1"/>
</dbReference>
<evidence type="ECO:0000313" key="7">
    <source>
        <dbReference type="EnsemblMetazoa" id="XP_019850470.1"/>
    </source>
</evidence>
<dbReference type="CDD" id="cd21223">
    <property type="entry name" value="CH_ASPM_rpt1"/>
    <property type="match status" value="1"/>
</dbReference>
<dbReference type="PROSITE" id="PS50096">
    <property type="entry name" value="IQ"/>
    <property type="match status" value="21"/>
</dbReference>
<dbReference type="GO" id="GO:0051295">
    <property type="term" value="P:establishment of meiotic spindle localization"/>
    <property type="evidence" value="ECO:0007669"/>
    <property type="project" value="TreeGrafter"/>
</dbReference>
<dbReference type="PROSITE" id="PS50021">
    <property type="entry name" value="CH"/>
    <property type="match status" value="2"/>
</dbReference>
<proteinExistence type="predicted"/>
<keyword evidence="2" id="KW-0963">Cytoplasm</keyword>
<dbReference type="CDD" id="cd21224">
    <property type="entry name" value="CH_ASPM_rpt2"/>
    <property type="match status" value="1"/>
</dbReference>
<dbReference type="GO" id="GO:0007051">
    <property type="term" value="P:spindle organization"/>
    <property type="evidence" value="ECO:0007669"/>
    <property type="project" value="TreeGrafter"/>
</dbReference>
<dbReference type="FunFam" id="1.20.5.190:FF:000008">
    <property type="entry name" value="Abnormal spindle-like microcephaly-associated protein homolog"/>
    <property type="match status" value="1"/>
</dbReference>
<dbReference type="InterPro" id="IPR036872">
    <property type="entry name" value="CH_dom_sf"/>
</dbReference>
<dbReference type="InterPro" id="IPR001715">
    <property type="entry name" value="CH_dom"/>
</dbReference>
<protein>
    <recommendedName>
        <fullName evidence="6">Calponin-homology (CH) domain-containing protein</fullName>
    </recommendedName>
</protein>
<evidence type="ECO:0000256" key="1">
    <source>
        <dbReference type="ARBA" id="ARBA00004496"/>
    </source>
</evidence>
<keyword evidence="3" id="KW-0677">Repeat</keyword>
<dbReference type="PANTHER" id="PTHR22706:SF1">
    <property type="entry name" value="ASSEMBLY FACTOR FOR SPINDLE MICROTUBULES"/>
    <property type="match status" value="1"/>
</dbReference>
<dbReference type="InterPro" id="IPR027417">
    <property type="entry name" value="P-loop_NTPase"/>
</dbReference>
<evidence type="ECO:0000256" key="3">
    <source>
        <dbReference type="ARBA" id="ARBA00022737"/>
    </source>
</evidence>
<dbReference type="EnsemblMetazoa" id="XM_019994911.1">
    <property type="protein sequence ID" value="XP_019850470.1"/>
    <property type="gene ID" value="LOC105312265"/>
</dbReference>
<feature type="region of interest" description="Disordered" evidence="5">
    <location>
        <begin position="1"/>
        <end position="50"/>
    </location>
</feature>
<dbReference type="SMART" id="SM00015">
    <property type="entry name" value="IQ"/>
    <property type="match status" value="61"/>
</dbReference>
<dbReference type="GO" id="GO:0005737">
    <property type="term" value="C:cytoplasm"/>
    <property type="evidence" value="ECO:0007669"/>
    <property type="project" value="UniProtKB-SubCell"/>
</dbReference>
<evidence type="ECO:0000256" key="4">
    <source>
        <dbReference type="ARBA" id="ARBA00022860"/>
    </source>
</evidence>
<dbReference type="InterPro" id="IPR000048">
    <property type="entry name" value="IQ_motif_EF-hand-BS"/>
</dbReference>
<dbReference type="Pfam" id="PF00612">
    <property type="entry name" value="IQ"/>
    <property type="match status" value="40"/>
</dbReference>
<dbReference type="SMART" id="SM00033">
    <property type="entry name" value="CH"/>
    <property type="match status" value="2"/>
</dbReference>
<feature type="domain" description="Calponin-homology (CH)" evidence="6">
    <location>
        <begin position="316"/>
        <end position="447"/>
    </location>
</feature>
<dbReference type="GO" id="GO:0005516">
    <property type="term" value="F:calmodulin binding"/>
    <property type="evidence" value="ECO:0007669"/>
    <property type="project" value="UniProtKB-KW"/>
</dbReference>
<dbReference type="SUPFAM" id="SSF52540">
    <property type="entry name" value="P-loop containing nucleoside triphosphate hydrolases"/>
    <property type="match status" value="19"/>
</dbReference>
<dbReference type="PANTHER" id="PTHR22706">
    <property type="entry name" value="ASSEMBLY FACTOR FOR SPINDLE MICROTUBULES"/>
    <property type="match status" value="1"/>
</dbReference>
<accession>A0AAN0J0C8</accession>
<dbReference type="GO" id="GO:0000922">
    <property type="term" value="C:spindle pole"/>
    <property type="evidence" value="ECO:0007669"/>
    <property type="project" value="TreeGrafter"/>
</dbReference>